<evidence type="ECO:0000256" key="5">
    <source>
        <dbReference type="ARBA" id="ARBA00022536"/>
    </source>
</evidence>
<proteinExistence type="inferred from homology"/>
<evidence type="ECO:0000256" key="13">
    <source>
        <dbReference type="ARBA" id="ARBA00022989"/>
    </source>
</evidence>
<dbReference type="FunFam" id="2.10.25.10:FF:000391">
    <property type="entry name" value="Weary, isoform C"/>
    <property type="match status" value="1"/>
</dbReference>
<keyword evidence="9" id="KW-0677">Repeat</keyword>
<feature type="domain" description="EGF-like" evidence="23">
    <location>
        <begin position="2048"/>
        <end position="2087"/>
    </location>
</feature>
<dbReference type="CDD" id="cd00054">
    <property type="entry name" value="EGF_CA"/>
    <property type="match status" value="22"/>
</dbReference>
<feature type="domain" description="EGF-like" evidence="23">
    <location>
        <begin position="439"/>
        <end position="478"/>
    </location>
</feature>
<feature type="domain" description="EGF-like" evidence="23">
    <location>
        <begin position="332"/>
        <end position="372"/>
    </location>
</feature>
<comment type="function">
    <text evidence="17">Forms the apical lamina, a component of the extracellular matrix.</text>
</comment>
<feature type="domain" description="EGF-like" evidence="23">
    <location>
        <begin position="749"/>
        <end position="785"/>
    </location>
</feature>
<feature type="domain" description="EGF-like" evidence="23">
    <location>
        <begin position="1016"/>
        <end position="1070"/>
    </location>
</feature>
<dbReference type="PRINTS" id="PR00010">
    <property type="entry name" value="EGFBLOOD"/>
</dbReference>
<dbReference type="FunFam" id="2.10.25.10:FF:000004">
    <property type="entry name" value="Neurogenic locus notch 1"/>
    <property type="match status" value="1"/>
</dbReference>
<dbReference type="Pfam" id="PF00008">
    <property type="entry name" value="EGF"/>
    <property type="match status" value="14"/>
</dbReference>
<keyword evidence="16" id="KW-0325">Glycoprotein</keyword>
<comment type="similarity">
    <text evidence="18">Belongs to the Crumbs protein family.</text>
</comment>
<evidence type="ECO:0000256" key="10">
    <source>
        <dbReference type="ARBA" id="ARBA00022782"/>
    </source>
</evidence>
<keyword evidence="13 20" id="KW-1133">Transmembrane helix</keyword>
<feature type="disulfide bond" evidence="19">
    <location>
        <begin position="1097"/>
        <end position="1106"/>
    </location>
</feature>
<keyword evidence="7 20" id="KW-0812">Transmembrane</keyword>
<dbReference type="InterPro" id="IPR009030">
    <property type="entry name" value="Growth_fac_rcpt_cys_sf"/>
</dbReference>
<evidence type="ECO:0000256" key="2">
    <source>
        <dbReference type="ARBA" id="ARBA00011881"/>
    </source>
</evidence>
<evidence type="ECO:0000313" key="24">
    <source>
        <dbReference type="EMBL" id="KAK8378659.1"/>
    </source>
</evidence>
<keyword evidence="11" id="KW-0106">Calcium</keyword>
<dbReference type="Gene3D" id="2.10.25.10">
    <property type="entry name" value="Laminin"/>
    <property type="match status" value="31"/>
</dbReference>
<feature type="disulfide bond" evidence="19">
    <location>
        <begin position="275"/>
        <end position="284"/>
    </location>
</feature>
<feature type="disulfide bond" evidence="19">
    <location>
        <begin position="1060"/>
        <end position="1069"/>
    </location>
</feature>
<keyword evidence="14 20" id="KW-0472">Membrane</keyword>
<feature type="disulfide bond" evidence="19">
    <location>
        <begin position="697"/>
        <end position="706"/>
    </location>
</feature>
<dbReference type="GO" id="GO:0009986">
    <property type="term" value="C:cell surface"/>
    <property type="evidence" value="ECO:0007669"/>
    <property type="project" value="UniProtKB-ARBA"/>
</dbReference>
<feature type="domain" description="EGF-like" evidence="23">
    <location>
        <begin position="2003"/>
        <end position="2046"/>
    </location>
</feature>
<dbReference type="GO" id="GO:0048568">
    <property type="term" value="P:embryonic organ development"/>
    <property type="evidence" value="ECO:0007669"/>
    <property type="project" value="UniProtKB-ARBA"/>
</dbReference>
<dbReference type="InterPro" id="IPR000152">
    <property type="entry name" value="EGF-type_Asp/Asn_hydroxyl_site"/>
</dbReference>
<feature type="domain" description="EGF-like" evidence="23">
    <location>
        <begin position="978"/>
        <end position="1014"/>
    </location>
</feature>
<sequence length="2282" mass="247148">MAPHIVLGWCVVAALVVCGPLVGAQEGTLVVSSPTLEESTMLETHLMVTGTQLVDGGEGDVGVAGQDSWGDLTPGGGSREGHFSGGEARVVLPVTLSLRGYTSLSFRTCSHGNLLEQTGSGGDSLVLQLNEEGSLVLTLTQHGQPHVTTLARRLNNNAWHRVYLKFVLGVLKLGVDQATVVVANTTDASAFLFDLELWSASPQLTIGRNFTGCLLQGAGTEFGSSFALHTGVEWDSCPLPDDRDCSGYQEDPCFSQPCGQRGECVASQDSYVCHCYTRYNGLHCENDTGPLCARPEFQCENGGMCQPDRLDNSTSCACPIGYIGATCQTRITENFCEATNNPCQNNATCTITAFSDTYECLCQPGFSGEHCEVNNDDCAAEPCRHEGQCLDGINSFTCNCDGTGYEGHLCQDNIDECQLLSPCFNGATCYDLYGNYDTAMWRCWSVPQTPVKMGGTCTDLKNAYLCTCLLGFEGDNCERNINDCYNVTCPENSFCEDGVNEYVCRCSPGFSGSAPNCVQIDECASSPCLNGATCYDDSNAYTCICAAGFLGRNCEVNIDDCAEDPCQNGGTCHDEVQAFTCECPAGFEGVNCEVNRDECALNVCVHATSCEDLVGDYTCHCEDGWTGKNCEVEVDECDSSPCLNGASCKDRVNGFDCTCLLGFTGETCETNIDECASSPCLNGGVCQDGVNEYTCECSKAFVGTNCEEQYDACASMPCHNSGSCIPTHSDPNFYCECIPGFEGLLCSNNINDCFDVTCSDGKVCYDLVNSYECRCPEGFTGENCSVNIDECESSPCLNGGECYDGRANYTCVCPSGYTGHNCEEDVDECVLEQPCINGICENTNGSYQCFCRPGFSGSHCNLEVDECLSHPCSNNGTCLNHINGYECICQPGFTGTDCDVDIDECESGPCQNNATCHDHIANFTCECLPGFTDQLCSTNIDECESDPCMNEGVCTDGINEFTCNCSDTGFKGPQCEINIDDCESSPCQHGSTCSDLIKDYECLCHPGYEGKNCEEDIPECDLSPCLNGATCLERSNLTLYELGIFTNFTYEEAGGFVCECVAGFTGEMCEVNIDECQSDPCQKGECVDGINAYLCECWPGYEGVNCETEINECELYSPCVRGSCIDRVADYECVCEEDYGGKNCSVELIGCRNVECLNGGVCKPLISHETEHSFECQCPYGFTGMYCEDPTTLSLNGNSFVIVNSEQMEAGYNLAFRFRTTLPSGILAVGQGKTYFKLELLNGELNVHSSLLNKWDGIFVGSDLNDGEWQMVRMTVNDSHVFLAANNETTLHPINPVQTINSSDTSFSSTILGGTTPTLRILSTEAPFFTGCMENVVVDGVELVPSRVLSQRKIMVEEGCPREEQCVPNPCHNDGQCVDLWSSYKCNCERPYLGETCQMSFTPVTFGNEDTKDSLVTVMIPEVDYNTYRTHADVSMLVRTRQPNGLIFYLGTHSGPSFTGVRETYILAELVEGMLMVRVLLSGPEEEVFSIMDVSLVDGESHLLHVKRINQELEVSVDQSLVLNTTLQNNGDLTAHVLFLGGVPEDAPTRVKRQLGVSNFTTSVTRPHFKGTLQDIRLSNGSETRLVQPFPLENVTAVVMPGDELGNVETHNVLEGTVSDDTCSSAPCINGGTCSITWNDFECACPIGYKGKTCEDREYCAIYQCPEGSQCANLEDGYECLANLTLSGTNSSASYTPRFTRPPFQLTDILLVYRSQVGGVVLYAQGSDASVQVSLAPGAVVVQQMNGTTTSATFVSNTTLDGDWHSLLVSLDPSGLQVVLDNTSLLGSDISVIVDFKSLVLDGGEVMIGGSPVNSVAHNLLDPSFLSSPATVSTSLPGNSAGTHMFRGCLGPSRLQGVLLPFFSPQDLSNNSAENQFFRMEEQHTAIGCTVCYNDECLNGGHCSDPAQVYSCSCLDGFEGDLCQINIDECVAHQCLNGATCVDGINQYTCSCQPGYTGQWCEEDIDECASSPCQNGGICTNEIARYVCQCPPDYIGQDCSELRIKNCSSSMCLNGATCNDVMNPATGVADNYTCTCAFGYSGMNCEEVVDFCTQDRIACVHGTCSLTFQDQGWECTCNAGWEGPLCQEDIDECLSQPCKNGGTCNNELDKFSCSCLNGWVGNTCEQDIDECNEKNPCQNEGECINLLGSYECDCPEMFCGQHCRLDNPCTNLSCVHGQCEGVCDEEVDMVPYTRCECDVNWTGDQCSVEYVQFPTDLELAIIVGCVVGLMLIIAVVGLTVFLMMAKKKRQTRGTYSPSRQEFYSPRVEMGNMMKPPPEERLI</sequence>
<evidence type="ECO:0000256" key="20">
    <source>
        <dbReference type="SAM" id="Phobius"/>
    </source>
</evidence>
<keyword evidence="15 19" id="KW-1015">Disulfide bond</keyword>
<evidence type="ECO:0000256" key="11">
    <source>
        <dbReference type="ARBA" id="ARBA00022837"/>
    </source>
</evidence>
<feature type="domain" description="EGF-like" evidence="23">
    <location>
        <begin position="1109"/>
        <end position="1145"/>
    </location>
</feature>
<dbReference type="FunFam" id="2.10.25.10:FF:000146">
    <property type="entry name" value="Putative neurogenic locus notch"/>
    <property type="match status" value="1"/>
</dbReference>
<dbReference type="PROSITE" id="PS50025">
    <property type="entry name" value="LAM_G_DOMAIN"/>
    <property type="match status" value="4"/>
</dbReference>
<feature type="disulfide bond" evidence="19">
    <location>
        <begin position="813"/>
        <end position="822"/>
    </location>
</feature>
<feature type="disulfide bond" evidence="19">
    <location>
        <begin position="1914"/>
        <end position="1923"/>
    </location>
</feature>
<evidence type="ECO:0000256" key="18">
    <source>
        <dbReference type="ARBA" id="ARBA00060989"/>
    </source>
</evidence>
<feature type="signal peptide" evidence="21">
    <location>
        <begin position="1"/>
        <end position="24"/>
    </location>
</feature>
<keyword evidence="12" id="KW-0914">Notch signaling pathway</keyword>
<dbReference type="InterPro" id="IPR013320">
    <property type="entry name" value="ConA-like_dom_sf"/>
</dbReference>
<evidence type="ECO:0000256" key="9">
    <source>
        <dbReference type="ARBA" id="ARBA00022737"/>
    </source>
</evidence>
<dbReference type="Gene3D" id="2.60.120.200">
    <property type="match status" value="4"/>
</dbReference>
<feature type="domain" description="Laminin G" evidence="22">
    <location>
        <begin position="1190"/>
        <end position="1360"/>
    </location>
</feature>
<dbReference type="FunFam" id="2.10.25.10:FF:000208">
    <property type="entry name" value="Crumbs 2, cell polarity complex component"/>
    <property type="match status" value="1"/>
</dbReference>
<dbReference type="GO" id="GO:0009792">
    <property type="term" value="P:embryo development ending in birth or egg hatching"/>
    <property type="evidence" value="ECO:0007669"/>
    <property type="project" value="UniProtKB-ARBA"/>
</dbReference>
<dbReference type="GO" id="GO:0048592">
    <property type="term" value="P:eye morphogenesis"/>
    <property type="evidence" value="ECO:0007669"/>
    <property type="project" value="UniProtKB-ARBA"/>
</dbReference>
<dbReference type="FunFam" id="2.10.25.10:FF:000143">
    <property type="entry name" value="Protein crumbs 1"/>
    <property type="match status" value="3"/>
</dbReference>
<protein>
    <recommendedName>
        <fullName evidence="26">Protein crumbs homolog 2-like</fullName>
    </recommendedName>
</protein>
<feature type="domain" description="Laminin G" evidence="22">
    <location>
        <begin position="1683"/>
        <end position="1889"/>
    </location>
</feature>
<evidence type="ECO:0000256" key="1">
    <source>
        <dbReference type="ARBA" id="ARBA00004247"/>
    </source>
</evidence>
<feature type="domain" description="EGF-like" evidence="23">
    <location>
        <begin position="1893"/>
        <end position="1924"/>
    </location>
</feature>
<feature type="domain" description="EGF-like" evidence="23">
    <location>
        <begin position="1964"/>
        <end position="2000"/>
    </location>
</feature>
<dbReference type="FunFam" id="2.10.25.10:FF:000565">
    <property type="entry name" value="Predicted protein"/>
    <property type="match status" value="1"/>
</dbReference>
<dbReference type="FunFam" id="2.10.25.10:FF:000282">
    <property type="entry name" value="Crumbs cell polarity complex component 2"/>
    <property type="match status" value="1"/>
</dbReference>
<evidence type="ECO:0000256" key="15">
    <source>
        <dbReference type="ARBA" id="ARBA00023157"/>
    </source>
</evidence>
<feature type="disulfide bond" evidence="19">
    <location>
        <begin position="2077"/>
        <end position="2086"/>
    </location>
</feature>
<dbReference type="GO" id="GO:0051093">
    <property type="term" value="P:negative regulation of developmental process"/>
    <property type="evidence" value="ECO:0007669"/>
    <property type="project" value="UniProtKB-ARBA"/>
</dbReference>
<dbReference type="InterPro" id="IPR000742">
    <property type="entry name" value="EGF"/>
</dbReference>
<feature type="disulfide bond" evidence="19">
    <location>
        <begin position="1990"/>
        <end position="1999"/>
    </location>
</feature>
<comment type="caution">
    <text evidence="24">The sequence shown here is derived from an EMBL/GenBank/DDBJ whole genome shotgun (WGS) entry which is preliminary data.</text>
</comment>
<feature type="disulfide bond" evidence="19">
    <location>
        <begin position="1004"/>
        <end position="1013"/>
    </location>
</feature>
<dbReference type="InterPro" id="IPR013032">
    <property type="entry name" value="EGF-like_CS"/>
</dbReference>
<feature type="disulfide bond" evidence="19">
    <location>
        <begin position="1952"/>
        <end position="1961"/>
    </location>
</feature>
<feature type="domain" description="EGF-like" evidence="23">
    <location>
        <begin position="1619"/>
        <end position="1655"/>
    </location>
</feature>
<dbReference type="PROSITE" id="PS01186">
    <property type="entry name" value="EGF_2"/>
    <property type="match status" value="25"/>
</dbReference>
<dbReference type="PROSITE" id="PS01187">
    <property type="entry name" value="EGF_CA"/>
    <property type="match status" value="11"/>
</dbReference>
<keyword evidence="4" id="KW-1003">Cell membrane</keyword>
<feature type="domain" description="EGF-like" evidence="23">
    <location>
        <begin position="1147"/>
        <end position="1188"/>
    </location>
</feature>
<dbReference type="FunFam" id="2.10.25.10:FF:000173">
    <property type="entry name" value="Neurogenic locus notch protein 2"/>
    <property type="match status" value="1"/>
</dbReference>
<dbReference type="Pfam" id="PF07645">
    <property type="entry name" value="EGF_CA"/>
    <property type="match status" value="2"/>
</dbReference>
<feature type="domain" description="EGF-like" evidence="23">
    <location>
        <begin position="825"/>
        <end position="861"/>
    </location>
</feature>
<dbReference type="GO" id="GO:0007219">
    <property type="term" value="P:Notch signaling pathway"/>
    <property type="evidence" value="ECO:0007669"/>
    <property type="project" value="UniProtKB-KW"/>
</dbReference>
<comment type="subunit">
    <text evidence="2">Homotetramer.</text>
</comment>
<dbReference type="SMART" id="SM00179">
    <property type="entry name" value="EGF_CA"/>
    <property type="match status" value="29"/>
</dbReference>
<feature type="domain" description="EGF-like" evidence="23">
    <location>
        <begin position="939"/>
        <end position="976"/>
    </location>
</feature>
<feature type="domain" description="EGF-like" evidence="23">
    <location>
        <begin position="787"/>
        <end position="823"/>
    </location>
</feature>
<feature type="transmembrane region" description="Helical" evidence="20">
    <location>
        <begin position="2219"/>
        <end position="2242"/>
    </location>
</feature>
<dbReference type="GO" id="GO:0008593">
    <property type="term" value="P:regulation of Notch signaling pathway"/>
    <property type="evidence" value="ECO:0007669"/>
    <property type="project" value="UniProtKB-ARBA"/>
</dbReference>
<feature type="disulfide bond" evidence="19">
    <location>
        <begin position="718"/>
        <end position="735"/>
    </location>
</feature>
<dbReference type="FunFam" id="2.10.25.10:FF:000279">
    <property type="entry name" value="Neurogenic locus notch 1"/>
    <property type="match status" value="1"/>
</dbReference>
<dbReference type="GO" id="GO:0010160">
    <property type="term" value="P:formation of animal organ boundary"/>
    <property type="evidence" value="ECO:0007669"/>
    <property type="project" value="UniProtKB-ARBA"/>
</dbReference>
<dbReference type="GO" id="GO:0060562">
    <property type="term" value="P:epithelial tube morphogenesis"/>
    <property type="evidence" value="ECO:0007669"/>
    <property type="project" value="UniProtKB-ARBA"/>
</dbReference>
<evidence type="ECO:0000259" key="23">
    <source>
        <dbReference type="PROSITE" id="PS50026"/>
    </source>
</evidence>
<feature type="disulfide bond" evidence="19">
    <location>
        <begin position="2036"/>
        <end position="2045"/>
    </location>
</feature>
<feature type="domain" description="EGF-like" evidence="23">
    <location>
        <begin position="1362"/>
        <end position="1398"/>
    </location>
</feature>
<keyword evidence="8 21" id="KW-0732">Signal</keyword>
<dbReference type="SMART" id="SM00282">
    <property type="entry name" value="LamG"/>
    <property type="match status" value="4"/>
</dbReference>
<feature type="domain" description="Laminin G" evidence="22">
    <location>
        <begin position="1407"/>
        <end position="1623"/>
    </location>
</feature>
<evidence type="ECO:0000256" key="4">
    <source>
        <dbReference type="ARBA" id="ARBA00022475"/>
    </source>
</evidence>
<feature type="disulfide bond" evidence="19">
    <location>
        <begin position="1076"/>
        <end position="1086"/>
    </location>
</feature>
<dbReference type="GO" id="GO:0051241">
    <property type="term" value="P:negative regulation of multicellular organismal process"/>
    <property type="evidence" value="ECO:0007669"/>
    <property type="project" value="UniProtKB-ARBA"/>
</dbReference>
<evidence type="ECO:0000256" key="16">
    <source>
        <dbReference type="ARBA" id="ARBA00023180"/>
    </source>
</evidence>
<dbReference type="Pfam" id="PF02210">
    <property type="entry name" value="Laminin_G_2"/>
    <property type="match status" value="4"/>
</dbReference>
<dbReference type="PROSITE" id="PS00010">
    <property type="entry name" value="ASX_HYDROXYL"/>
    <property type="match status" value="23"/>
</dbReference>
<dbReference type="Pfam" id="PF12661">
    <property type="entry name" value="hEGF"/>
    <property type="match status" value="8"/>
</dbReference>
<feature type="disulfide bond" evidence="19">
    <location>
        <begin position="468"/>
        <end position="477"/>
    </location>
</feature>
<dbReference type="GO" id="GO:0048608">
    <property type="term" value="P:reproductive structure development"/>
    <property type="evidence" value="ECO:0007669"/>
    <property type="project" value="UniProtKB-ARBA"/>
</dbReference>
<feature type="disulfide bond" evidence="19">
    <location>
        <begin position="659"/>
        <end position="668"/>
    </location>
</feature>
<dbReference type="GO" id="GO:0080090">
    <property type="term" value="P:regulation of primary metabolic process"/>
    <property type="evidence" value="ECO:0007669"/>
    <property type="project" value="UniProtKB-ARBA"/>
</dbReference>
<feature type="disulfide bond" evidence="19">
    <location>
        <begin position="1388"/>
        <end position="1397"/>
    </location>
</feature>
<dbReference type="GO" id="GO:0009967">
    <property type="term" value="P:positive regulation of signal transduction"/>
    <property type="evidence" value="ECO:0007669"/>
    <property type="project" value="UniProtKB-ARBA"/>
</dbReference>
<dbReference type="FunFam" id="2.10.25.10:FF:000784">
    <property type="entry name" value="Uncharacterized protein"/>
    <property type="match status" value="1"/>
</dbReference>
<dbReference type="GO" id="GO:0003008">
    <property type="term" value="P:system process"/>
    <property type="evidence" value="ECO:0007669"/>
    <property type="project" value="UniProtKB-ARBA"/>
</dbReference>
<dbReference type="GO" id="GO:0005509">
    <property type="term" value="F:calcium ion binding"/>
    <property type="evidence" value="ECO:0007669"/>
    <property type="project" value="InterPro"/>
</dbReference>
<feature type="disulfide bond" evidence="19">
    <location>
        <begin position="2115"/>
        <end position="2124"/>
    </location>
</feature>
<organism evidence="24 25">
    <name type="scientific">Scylla paramamosain</name>
    <name type="common">Mud crab</name>
    <dbReference type="NCBI Taxonomy" id="85552"/>
    <lineage>
        <taxon>Eukaryota</taxon>
        <taxon>Metazoa</taxon>
        <taxon>Ecdysozoa</taxon>
        <taxon>Arthropoda</taxon>
        <taxon>Crustacea</taxon>
        <taxon>Multicrustacea</taxon>
        <taxon>Malacostraca</taxon>
        <taxon>Eumalacostraca</taxon>
        <taxon>Eucarida</taxon>
        <taxon>Decapoda</taxon>
        <taxon>Pleocyemata</taxon>
        <taxon>Brachyura</taxon>
        <taxon>Eubrachyura</taxon>
        <taxon>Portunoidea</taxon>
        <taxon>Portunidae</taxon>
        <taxon>Portuninae</taxon>
        <taxon>Scylla</taxon>
    </lineage>
</organism>
<dbReference type="GO" id="GO:0048871">
    <property type="term" value="P:multicellular organismal-level homeostasis"/>
    <property type="evidence" value="ECO:0007669"/>
    <property type="project" value="UniProtKB-ARBA"/>
</dbReference>
<feature type="disulfide bond" evidence="19">
    <location>
        <begin position="1178"/>
        <end position="1187"/>
    </location>
</feature>
<feature type="disulfide bond" evidence="19">
    <location>
        <begin position="927"/>
        <end position="936"/>
    </location>
</feature>
<feature type="disulfide bond" evidence="19">
    <location>
        <begin position="889"/>
        <end position="898"/>
    </location>
</feature>
<dbReference type="GO" id="GO:0030182">
    <property type="term" value="P:neuron differentiation"/>
    <property type="evidence" value="ECO:0007669"/>
    <property type="project" value="UniProtKB-ARBA"/>
</dbReference>
<feature type="disulfide bond" evidence="19">
    <location>
        <begin position="2154"/>
        <end position="2163"/>
    </location>
</feature>
<evidence type="ECO:0000259" key="22">
    <source>
        <dbReference type="PROSITE" id="PS50025"/>
    </source>
</evidence>
<keyword evidence="5 19" id="KW-0245">EGF-like domain</keyword>
<dbReference type="FunFam" id="2.10.25.10:FF:000031">
    <property type="entry name" value="neurogenic locus notch homolog protein 3"/>
    <property type="match status" value="1"/>
</dbReference>
<evidence type="ECO:0000256" key="8">
    <source>
        <dbReference type="ARBA" id="ARBA00022729"/>
    </source>
</evidence>
<dbReference type="GO" id="GO:0022407">
    <property type="term" value="P:regulation of cell-cell adhesion"/>
    <property type="evidence" value="ECO:0007669"/>
    <property type="project" value="UniProtKB-ARBA"/>
</dbReference>
<dbReference type="GO" id="GO:0051049">
    <property type="term" value="P:regulation of transport"/>
    <property type="evidence" value="ECO:0007669"/>
    <property type="project" value="UniProtKB-ARBA"/>
</dbReference>
<dbReference type="PROSITE" id="PS50026">
    <property type="entry name" value="EGF_3"/>
    <property type="match status" value="32"/>
</dbReference>
<dbReference type="PANTHER" id="PTHR12916">
    <property type="entry name" value="CYTOCHROME C OXIDASE POLYPEPTIDE VIC-2"/>
    <property type="match status" value="1"/>
</dbReference>
<feature type="disulfide bond" evidence="19">
    <location>
        <begin position="737"/>
        <end position="746"/>
    </location>
</feature>
<feature type="disulfide bond" evidence="19">
    <location>
        <begin position="775"/>
        <end position="784"/>
    </location>
</feature>
<evidence type="ECO:0000256" key="14">
    <source>
        <dbReference type="ARBA" id="ARBA00023136"/>
    </source>
</evidence>
<dbReference type="FunFam" id="2.10.25.10:FF:000472">
    <property type="entry name" value="Uncharacterized protein, isoform A"/>
    <property type="match status" value="2"/>
</dbReference>
<feature type="domain" description="EGF-like" evidence="23">
    <location>
        <begin position="1926"/>
        <end position="1962"/>
    </location>
</feature>
<dbReference type="GO" id="GO:0061326">
    <property type="term" value="P:renal tubule development"/>
    <property type="evidence" value="ECO:0007669"/>
    <property type="project" value="UniProtKB-ARBA"/>
</dbReference>
<dbReference type="SUPFAM" id="SSF57196">
    <property type="entry name" value="EGF/Laminin"/>
    <property type="match status" value="23"/>
</dbReference>
<keyword evidence="3" id="KW-0217">Developmental protein</keyword>
<evidence type="ECO:0000256" key="19">
    <source>
        <dbReference type="PROSITE-ProRule" id="PRU00076"/>
    </source>
</evidence>
<feature type="disulfide bond" evidence="19">
    <location>
        <begin position="299"/>
        <end position="316"/>
    </location>
</feature>
<feature type="domain" description="EGF-like" evidence="23">
    <location>
        <begin position="557"/>
        <end position="593"/>
    </location>
</feature>
<dbReference type="FunFam" id="2.10.25.10:FF:000039">
    <property type="entry name" value="Crumbs cell polarity complex component 1"/>
    <property type="match status" value="1"/>
</dbReference>
<feature type="disulfide bond" evidence="19">
    <location>
        <begin position="318"/>
        <end position="327"/>
    </location>
</feature>
<dbReference type="GO" id="GO:0048598">
    <property type="term" value="P:embryonic morphogenesis"/>
    <property type="evidence" value="ECO:0007669"/>
    <property type="project" value="UniProtKB-ARBA"/>
</dbReference>
<evidence type="ECO:0008006" key="26">
    <source>
        <dbReference type="Google" id="ProtNLM"/>
    </source>
</evidence>
<dbReference type="PROSITE" id="PS00022">
    <property type="entry name" value="EGF_1"/>
    <property type="match status" value="29"/>
</dbReference>
<dbReference type="GO" id="GO:0007548">
    <property type="term" value="P:sex differentiation"/>
    <property type="evidence" value="ECO:0007669"/>
    <property type="project" value="UniProtKB-ARBA"/>
</dbReference>
<dbReference type="InterPro" id="IPR001881">
    <property type="entry name" value="EGF-like_Ca-bd_dom"/>
</dbReference>
<feature type="domain" description="EGF-like" evidence="23">
    <location>
        <begin position="374"/>
        <end position="411"/>
    </location>
</feature>
<feature type="domain" description="EGF-like" evidence="23">
    <location>
        <begin position="709"/>
        <end position="747"/>
    </location>
</feature>
<feature type="disulfide bond" evidence="19">
    <location>
        <begin position="583"/>
        <end position="592"/>
    </location>
</feature>
<evidence type="ECO:0000256" key="21">
    <source>
        <dbReference type="SAM" id="SignalP"/>
    </source>
</evidence>
<dbReference type="Proteomes" id="UP001487740">
    <property type="component" value="Unassembled WGS sequence"/>
</dbReference>
<dbReference type="InterPro" id="IPR018097">
    <property type="entry name" value="EGF_Ca-bd_CS"/>
</dbReference>
<feature type="domain" description="EGF-like" evidence="23">
    <location>
        <begin position="863"/>
        <end position="899"/>
    </location>
</feature>
<dbReference type="SUPFAM" id="SSF57184">
    <property type="entry name" value="Growth factor receptor domain"/>
    <property type="match status" value="2"/>
</dbReference>
<dbReference type="InterPro" id="IPR049883">
    <property type="entry name" value="NOTCH1_EGF-like"/>
</dbReference>
<feature type="chain" id="PRO_5043855665" description="Protein crumbs homolog 2-like" evidence="21">
    <location>
        <begin position="25"/>
        <end position="2282"/>
    </location>
</feature>
<dbReference type="FunFam" id="2.10.25.10:FF:000434">
    <property type="entry name" value="Predicted protein"/>
    <property type="match status" value="1"/>
</dbReference>
<dbReference type="GO" id="GO:0032991">
    <property type="term" value="C:protein-containing complex"/>
    <property type="evidence" value="ECO:0007669"/>
    <property type="project" value="UniProtKB-ARBA"/>
</dbReference>
<accession>A0AAW0SUI7</accession>
<feature type="domain" description="EGF-like" evidence="23">
    <location>
        <begin position="480"/>
        <end position="518"/>
    </location>
</feature>
<keyword evidence="25" id="KW-1185">Reference proteome</keyword>
<feature type="domain" description="EGF-like" evidence="23">
    <location>
        <begin position="2089"/>
        <end position="2125"/>
    </location>
</feature>
<dbReference type="GO" id="GO:0060255">
    <property type="term" value="P:regulation of macromolecule metabolic process"/>
    <property type="evidence" value="ECO:0007669"/>
    <property type="project" value="UniProtKB-ARBA"/>
</dbReference>
<dbReference type="GO" id="GO:0002064">
    <property type="term" value="P:epithelial cell development"/>
    <property type="evidence" value="ECO:0007669"/>
    <property type="project" value="UniProtKB-ARBA"/>
</dbReference>
<evidence type="ECO:0000256" key="6">
    <source>
        <dbReference type="ARBA" id="ARBA00022553"/>
    </source>
</evidence>
<dbReference type="SMART" id="SM00181">
    <property type="entry name" value="EGF"/>
    <property type="match status" value="33"/>
</dbReference>
<feature type="domain" description="EGF-like" evidence="23">
    <location>
        <begin position="288"/>
        <end position="328"/>
    </location>
</feature>
<feature type="domain" description="EGF-like" evidence="23">
    <location>
        <begin position="901"/>
        <end position="937"/>
    </location>
</feature>
<dbReference type="FunFam" id="2.60.120.200:FF:000143">
    <property type="entry name" value="Crumbs, isoform D"/>
    <property type="match status" value="1"/>
</dbReference>
<evidence type="ECO:0000256" key="3">
    <source>
        <dbReference type="ARBA" id="ARBA00022473"/>
    </source>
</evidence>
<dbReference type="GO" id="GO:0048638">
    <property type="term" value="P:regulation of developmental growth"/>
    <property type="evidence" value="ECO:0007669"/>
    <property type="project" value="UniProtKB-ARBA"/>
</dbReference>
<dbReference type="GO" id="GO:0005911">
    <property type="term" value="C:cell-cell junction"/>
    <property type="evidence" value="ECO:0007669"/>
    <property type="project" value="UniProtKB-ARBA"/>
</dbReference>
<feature type="domain" description="EGF-like" evidence="23">
    <location>
        <begin position="1072"/>
        <end position="1107"/>
    </location>
</feature>
<evidence type="ECO:0000256" key="17">
    <source>
        <dbReference type="ARBA" id="ARBA00055075"/>
    </source>
</evidence>
<feature type="domain" description="EGF-like" evidence="23">
    <location>
        <begin position="633"/>
        <end position="669"/>
    </location>
</feature>
<dbReference type="CDD" id="cd00110">
    <property type="entry name" value="LamG"/>
    <property type="match status" value="3"/>
</dbReference>
<feature type="domain" description="EGF-like" evidence="23">
    <location>
        <begin position="2127"/>
        <end position="2164"/>
    </location>
</feature>
<feature type="disulfide bond" evidence="19">
    <location>
        <begin position="1645"/>
        <end position="1654"/>
    </location>
</feature>
<comment type="subcellular location">
    <subcellularLocation>
        <location evidence="1">Apical cell membrane</location>
        <topology evidence="1">Single-pass type I membrane protein</topology>
    </subcellularLocation>
</comment>
<feature type="domain" description="Laminin G" evidence="22">
    <location>
        <begin position="79"/>
        <end position="253"/>
    </location>
</feature>
<keyword evidence="10" id="KW-0221">Differentiation</keyword>
<feature type="disulfide bond" evidence="19">
    <location>
        <begin position="1135"/>
        <end position="1144"/>
    </location>
</feature>
<feature type="disulfide bond" evidence="19">
    <location>
        <begin position="343"/>
        <end position="360"/>
    </location>
</feature>
<feature type="disulfide bond" evidence="19">
    <location>
        <begin position="545"/>
        <end position="554"/>
    </location>
</feature>
<feature type="disulfide bond" evidence="19">
    <location>
        <begin position="851"/>
        <end position="860"/>
    </location>
</feature>
<evidence type="ECO:0000313" key="25">
    <source>
        <dbReference type="Proteomes" id="UP001487740"/>
    </source>
</evidence>
<dbReference type="PANTHER" id="PTHR12916:SF4">
    <property type="entry name" value="UNINFLATABLE, ISOFORM C"/>
    <property type="match status" value="1"/>
</dbReference>
<feature type="disulfide bond" evidence="19">
    <location>
        <begin position="621"/>
        <end position="630"/>
    </location>
</feature>
<dbReference type="InterPro" id="IPR001791">
    <property type="entry name" value="Laminin_G"/>
</dbReference>
<feature type="domain" description="EGF-like" evidence="23">
    <location>
        <begin position="671"/>
        <end position="707"/>
    </location>
</feature>
<feature type="domain" description="EGF-like" evidence="23">
    <location>
        <begin position="249"/>
        <end position="285"/>
    </location>
</feature>
<name>A0AAW0SUI7_SCYPA</name>
<feature type="domain" description="EGF-like" evidence="23">
    <location>
        <begin position="595"/>
        <end position="631"/>
    </location>
</feature>
<dbReference type="FunFam" id="2.10.25.10:FF:000122">
    <property type="entry name" value="Protein crumbs homolog 2"/>
    <property type="match status" value="2"/>
</dbReference>
<dbReference type="FunFam" id="2.10.25.10:FF:000080">
    <property type="entry name" value="Neurogenic locus notch 1"/>
    <property type="match status" value="1"/>
</dbReference>
<feature type="disulfide bond" evidence="19">
    <location>
        <begin position="362"/>
        <end position="371"/>
    </location>
</feature>
<evidence type="ECO:0000256" key="12">
    <source>
        <dbReference type="ARBA" id="ARBA00022976"/>
    </source>
</evidence>
<comment type="caution">
    <text evidence="19">Lacks conserved residue(s) required for the propagation of feature annotation.</text>
</comment>
<feature type="domain" description="EGF-like" evidence="23">
    <location>
        <begin position="519"/>
        <end position="555"/>
    </location>
</feature>
<dbReference type="GO" id="GO:0051240">
    <property type="term" value="P:positive regulation of multicellular organismal process"/>
    <property type="evidence" value="ECO:0007669"/>
    <property type="project" value="UniProtKB-ARBA"/>
</dbReference>
<dbReference type="SUPFAM" id="SSF49899">
    <property type="entry name" value="Concanavalin A-like lectins/glucanases"/>
    <property type="match status" value="4"/>
</dbReference>
<reference evidence="24 25" key="1">
    <citation type="submission" date="2023-03" db="EMBL/GenBank/DDBJ databases">
        <title>High-quality genome of Scylla paramamosain provides insights in environmental adaptation.</title>
        <authorList>
            <person name="Zhang L."/>
        </authorList>
    </citation>
    <scope>NUCLEOTIDE SEQUENCE [LARGE SCALE GENOMIC DNA]</scope>
    <source>
        <strain evidence="24">LZ_2023a</strain>
        <tissue evidence="24">Muscle</tissue>
    </source>
</reference>
<evidence type="ECO:0000256" key="7">
    <source>
        <dbReference type="ARBA" id="ARBA00022692"/>
    </source>
</evidence>
<keyword evidence="6" id="KW-0597">Phosphoprotein</keyword>
<gene>
    <name evidence="24" type="ORF">O3P69_009389</name>
</gene>
<dbReference type="GO" id="GO:0016324">
    <property type="term" value="C:apical plasma membrane"/>
    <property type="evidence" value="ECO:0007669"/>
    <property type="project" value="UniProtKB-SubCell"/>
</dbReference>
<dbReference type="EMBL" id="JARAKH010000044">
    <property type="protein sequence ID" value="KAK8378659.1"/>
    <property type="molecule type" value="Genomic_DNA"/>
</dbReference>